<accession>A0A1Y6B9G8</accession>
<evidence type="ECO:0000313" key="3">
    <source>
        <dbReference type="Proteomes" id="UP000192907"/>
    </source>
</evidence>
<dbReference type="AlphaFoldDB" id="A0A1Y6B9G8"/>
<sequence>MIDILVFGVFIIVILASAWMVMSTMKRTQTVSFRRLYIQCVARLEVVAVLLNQMETLARHVDDKKSLDRYEEALRMMETLLTALQKVPLLPSGKELVSSLEPMVLKLENVTQESLDLFKKSLQKNNAFQKLWNSVEASKPPVKGCYFCSRPYSPKTFKRVQVKLGTGKLKVYGCAICRAALKSKGNVDVLYFNVGQKNVHWSENPAYDPRKDFWMIDKRQKNYQRPKLELISTHIDQD</sequence>
<keyword evidence="3" id="KW-1185">Reference proteome</keyword>
<keyword evidence="1" id="KW-0472">Membrane</keyword>
<dbReference type="OrthoDB" id="9991562at2"/>
<dbReference type="STRING" id="1513793.SAMN06296036_101468"/>
<name>A0A1Y6B9G8_9BACT</name>
<proteinExistence type="predicted"/>
<protein>
    <submittedName>
        <fullName evidence="2">Uncharacterized protein</fullName>
    </submittedName>
</protein>
<gene>
    <name evidence="2" type="ORF">SAMN06296036_101468</name>
</gene>
<keyword evidence="1" id="KW-0812">Transmembrane</keyword>
<dbReference type="RefSeq" id="WP_132314418.1">
    <property type="nucleotide sequence ID" value="NZ_FWZT01000001.1"/>
</dbReference>
<evidence type="ECO:0000256" key="1">
    <source>
        <dbReference type="SAM" id="Phobius"/>
    </source>
</evidence>
<dbReference type="Proteomes" id="UP000192907">
    <property type="component" value="Unassembled WGS sequence"/>
</dbReference>
<evidence type="ECO:0000313" key="2">
    <source>
        <dbReference type="EMBL" id="SME91656.1"/>
    </source>
</evidence>
<keyword evidence="1" id="KW-1133">Transmembrane helix</keyword>
<organism evidence="2 3">
    <name type="scientific">Pseudobacteriovorax antillogorgiicola</name>
    <dbReference type="NCBI Taxonomy" id="1513793"/>
    <lineage>
        <taxon>Bacteria</taxon>
        <taxon>Pseudomonadati</taxon>
        <taxon>Bdellovibrionota</taxon>
        <taxon>Oligoflexia</taxon>
        <taxon>Oligoflexales</taxon>
        <taxon>Pseudobacteriovoracaceae</taxon>
        <taxon>Pseudobacteriovorax</taxon>
    </lineage>
</organism>
<reference evidence="3" key="1">
    <citation type="submission" date="2017-04" db="EMBL/GenBank/DDBJ databases">
        <authorList>
            <person name="Varghese N."/>
            <person name="Submissions S."/>
        </authorList>
    </citation>
    <scope>NUCLEOTIDE SEQUENCE [LARGE SCALE GENOMIC DNA]</scope>
    <source>
        <strain evidence="3">RKEM611</strain>
    </source>
</reference>
<dbReference type="EMBL" id="FWZT01000001">
    <property type="protein sequence ID" value="SME91656.1"/>
    <property type="molecule type" value="Genomic_DNA"/>
</dbReference>
<feature type="transmembrane region" description="Helical" evidence="1">
    <location>
        <begin position="6"/>
        <end position="25"/>
    </location>
</feature>